<protein>
    <submittedName>
        <fullName evidence="2">Uncharacterized protein</fullName>
    </submittedName>
</protein>
<gene>
    <name evidence="2" type="ORF">PIB30_023471</name>
</gene>
<dbReference type="EMBL" id="JASCZI010030290">
    <property type="protein sequence ID" value="MED6120706.1"/>
    <property type="molecule type" value="Genomic_DNA"/>
</dbReference>
<accession>A0ABU6R9Y6</accession>
<evidence type="ECO:0000256" key="1">
    <source>
        <dbReference type="SAM" id="MobiDB-lite"/>
    </source>
</evidence>
<sequence>MLLSTCLFGDKTGAWAHVRWLPYLLRIDDLGRYSQQECRPGGRAVGSAAELDFLAVSGSSALRFRRHRVAIGLQVFPHIRREEASTAGSQEAARFDALLRVCLSPVSDSGGRGLARSIHSAGGSQGPLMLDRPTYIPWDHRVTPDVSALACTLGNQVLEVVQFADPGPTADFIQWWIIAATRYLVPADHFHRLPPDEIPVETTQRQLGPHPARPNVSHVPDNRRPGRRMMIGMRTTARDWQWLDEIMANDAPAEQPTQKIRCMPESYARRRGTSRPRRGGRAGRGHRERVTRRLPSRLKQAFLDGLSSLGFQQMISDIMLEGSSGYMPDTQFDVSQVHLDLNEPVSGPSHLCMALGGTPPSAAHVPGGSWEVPFMELPVYRLLQHHLHRLRSQTSQ</sequence>
<comment type="caution">
    <text evidence="2">The sequence shown here is derived from an EMBL/GenBank/DDBJ whole genome shotgun (WGS) entry which is preliminary data.</text>
</comment>
<dbReference type="Proteomes" id="UP001341840">
    <property type="component" value="Unassembled WGS sequence"/>
</dbReference>
<name>A0ABU6R9Y6_9FABA</name>
<organism evidence="2 3">
    <name type="scientific">Stylosanthes scabra</name>
    <dbReference type="NCBI Taxonomy" id="79078"/>
    <lineage>
        <taxon>Eukaryota</taxon>
        <taxon>Viridiplantae</taxon>
        <taxon>Streptophyta</taxon>
        <taxon>Embryophyta</taxon>
        <taxon>Tracheophyta</taxon>
        <taxon>Spermatophyta</taxon>
        <taxon>Magnoliopsida</taxon>
        <taxon>eudicotyledons</taxon>
        <taxon>Gunneridae</taxon>
        <taxon>Pentapetalae</taxon>
        <taxon>rosids</taxon>
        <taxon>fabids</taxon>
        <taxon>Fabales</taxon>
        <taxon>Fabaceae</taxon>
        <taxon>Papilionoideae</taxon>
        <taxon>50 kb inversion clade</taxon>
        <taxon>dalbergioids sensu lato</taxon>
        <taxon>Dalbergieae</taxon>
        <taxon>Pterocarpus clade</taxon>
        <taxon>Stylosanthes</taxon>
    </lineage>
</organism>
<feature type="region of interest" description="Disordered" evidence="1">
    <location>
        <begin position="268"/>
        <end position="289"/>
    </location>
</feature>
<evidence type="ECO:0000313" key="2">
    <source>
        <dbReference type="EMBL" id="MED6120706.1"/>
    </source>
</evidence>
<feature type="region of interest" description="Disordered" evidence="1">
    <location>
        <begin position="205"/>
        <end position="226"/>
    </location>
</feature>
<evidence type="ECO:0000313" key="3">
    <source>
        <dbReference type="Proteomes" id="UP001341840"/>
    </source>
</evidence>
<keyword evidence="3" id="KW-1185">Reference proteome</keyword>
<proteinExistence type="predicted"/>
<feature type="compositionally biased region" description="Basic residues" evidence="1">
    <location>
        <begin position="269"/>
        <end position="289"/>
    </location>
</feature>
<reference evidence="2 3" key="1">
    <citation type="journal article" date="2023" name="Plants (Basel)">
        <title>Bridging the Gap: Combining Genomics and Transcriptomics Approaches to Understand Stylosanthes scabra, an Orphan Legume from the Brazilian Caatinga.</title>
        <authorList>
            <person name="Ferreira-Neto J.R.C."/>
            <person name="da Silva M.D."/>
            <person name="Binneck E."/>
            <person name="de Melo N.F."/>
            <person name="da Silva R.H."/>
            <person name="de Melo A.L.T.M."/>
            <person name="Pandolfi V."/>
            <person name="Bustamante F.O."/>
            <person name="Brasileiro-Vidal A.C."/>
            <person name="Benko-Iseppon A.M."/>
        </authorList>
    </citation>
    <scope>NUCLEOTIDE SEQUENCE [LARGE SCALE GENOMIC DNA]</scope>
    <source>
        <tissue evidence="2">Leaves</tissue>
    </source>
</reference>